<gene>
    <name evidence="1" type="ORF">AVDCRST_MAG78-2024</name>
</gene>
<evidence type="ECO:0000313" key="1">
    <source>
        <dbReference type="EMBL" id="CAA9435815.1"/>
    </source>
</evidence>
<sequence length="76" mass="8709">MELAILKLVVEGEGSVLGAVDAAVVQRRRFWRSIKGLLMERLSSTLVPSIVEVLQENGSMWFYNESYTVSHKRDRR</sequence>
<name>A0A6J4QF33_9ACTN</name>
<organism evidence="1">
    <name type="scientific">uncultured Rubrobacteraceae bacterium</name>
    <dbReference type="NCBI Taxonomy" id="349277"/>
    <lineage>
        <taxon>Bacteria</taxon>
        <taxon>Bacillati</taxon>
        <taxon>Actinomycetota</taxon>
        <taxon>Rubrobacteria</taxon>
        <taxon>Rubrobacterales</taxon>
        <taxon>Rubrobacteraceae</taxon>
        <taxon>environmental samples</taxon>
    </lineage>
</organism>
<proteinExistence type="predicted"/>
<reference evidence="1" key="1">
    <citation type="submission" date="2020-02" db="EMBL/GenBank/DDBJ databases">
        <authorList>
            <person name="Meier V. D."/>
        </authorList>
    </citation>
    <scope>NUCLEOTIDE SEQUENCE</scope>
    <source>
        <strain evidence="1">AVDCRST_MAG78</strain>
    </source>
</reference>
<dbReference type="AlphaFoldDB" id="A0A6J4QF33"/>
<accession>A0A6J4QF33</accession>
<dbReference type="EMBL" id="CADCVB010000135">
    <property type="protein sequence ID" value="CAA9435815.1"/>
    <property type="molecule type" value="Genomic_DNA"/>
</dbReference>
<protein>
    <submittedName>
        <fullName evidence="1">Uncharacterized protein</fullName>
    </submittedName>
</protein>